<comment type="subcellular location">
    <subcellularLocation>
        <location evidence="1">Cell membrane</location>
        <topology evidence="1">Multi-pass membrane protein</topology>
    </subcellularLocation>
</comment>
<protein>
    <submittedName>
        <fullName evidence="9">Iron ABC transporter permease</fullName>
    </submittedName>
</protein>
<feature type="transmembrane region" description="Helical" evidence="8">
    <location>
        <begin position="338"/>
        <end position="357"/>
    </location>
</feature>
<evidence type="ECO:0000313" key="9">
    <source>
        <dbReference type="EMBL" id="WBL36298.1"/>
    </source>
</evidence>
<gene>
    <name evidence="9" type="ORF">O0235_01550</name>
</gene>
<dbReference type="CDD" id="cd06550">
    <property type="entry name" value="TM_ABC_iron-siderophores_like"/>
    <property type="match status" value="1"/>
</dbReference>
<sequence>MDAKLISAVEDPRWEATEAQLRAQGARRFAAAMVALAGLWVFAAVAAVANGPVRIPPGHVVSSLASRAGIDVGTHTERERLVIERLRLPRVVLATLAGASLAAAGATMQALFRNPLADPGLLGVSSGAATGAVAAIAAGLGAVSMWWVSGAAFGGALGAVALVYVLGSPGGRPAPSSLLLAGIAVSAFLGSVTAVIIALVPPDEALRGILFWLAGGFAGASWDYVRVAVFPVAAGLAVLGAAGRPLNLLAISDDIAATSGVRVGRTRAALLGATTLVTAVSVSVSGTIGFVGLVVPHLLRLVIGSDYRYLLPASMLAGAAVLVGADTVARTVVKPAELQVGMVTALIGAPVFAAILLRQRSRLAIQV</sequence>
<keyword evidence="10" id="KW-1185">Reference proteome</keyword>
<evidence type="ECO:0000256" key="5">
    <source>
        <dbReference type="ARBA" id="ARBA00022692"/>
    </source>
</evidence>
<evidence type="ECO:0000313" key="10">
    <source>
        <dbReference type="Proteomes" id="UP001212803"/>
    </source>
</evidence>
<dbReference type="PANTHER" id="PTHR30472:SF25">
    <property type="entry name" value="ABC TRANSPORTER PERMEASE PROTEIN MJ0876-RELATED"/>
    <property type="match status" value="1"/>
</dbReference>
<dbReference type="SUPFAM" id="SSF81345">
    <property type="entry name" value="ABC transporter involved in vitamin B12 uptake, BtuC"/>
    <property type="match status" value="1"/>
</dbReference>
<organism evidence="9 10">
    <name type="scientific">Tepidiforma flava</name>
    <dbReference type="NCBI Taxonomy" id="3004094"/>
    <lineage>
        <taxon>Bacteria</taxon>
        <taxon>Bacillati</taxon>
        <taxon>Chloroflexota</taxon>
        <taxon>Tepidiformia</taxon>
        <taxon>Tepidiformales</taxon>
        <taxon>Tepidiformaceae</taxon>
        <taxon>Tepidiforma</taxon>
    </lineage>
</organism>
<dbReference type="InterPro" id="IPR000522">
    <property type="entry name" value="ABC_transptr_permease_BtuC"/>
</dbReference>
<feature type="transmembrane region" description="Helical" evidence="8">
    <location>
        <begin position="178"/>
        <end position="199"/>
    </location>
</feature>
<keyword evidence="4" id="KW-1003">Cell membrane</keyword>
<evidence type="ECO:0000256" key="7">
    <source>
        <dbReference type="ARBA" id="ARBA00023136"/>
    </source>
</evidence>
<dbReference type="Pfam" id="PF01032">
    <property type="entry name" value="FecCD"/>
    <property type="match status" value="1"/>
</dbReference>
<keyword evidence="3" id="KW-0813">Transport</keyword>
<feature type="transmembrane region" description="Helical" evidence="8">
    <location>
        <begin position="205"/>
        <end position="222"/>
    </location>
</feature>
<keyword evidence="7 8" id="KW-0472">Membrane</keyword>
<dbReference type="InterPro" id="IPR037294">
    <property type="entry name" value="ABC_BtuC-like"/>
</dbReference>
<proteinExistence type="inferred from homology"/>
<dbReference type="Proteomes" id="UP001212803">
    <property type="component" value="Chromosome"/>
</dbReference>
<name>A0ABY7M8G2_9CHLR</name>
<reference evidence="9 10" key="1">
    <citation type="journal article" date="2023" name="ISME J.">
        <title>Thermophilic Dehalococcoidia with unusual traits shed light on an unexpected past.</title>
        <authorList>
            <person name="Palmer M."/>
            <person name="Covington J.K."/>
            <person name="Zhou E.M."/>
            <person name="Thomas S.C."/>
            <person name="Habib N."/>
            <person name="Seymour C.O."/>
            <person name="Lai D."/>
            <person name="Johnston J."/>
            <person name="Hashimi A."/>
            <person name="Jiao J.Y."/>
            <person name="Muok A.R."/>
            <person name="Liu L."/>
            <person name="Xian W.D."/>
            <person name="Zhi X.Y."/>
            <person name="Li M.M."/>
            <person name="Silva L.P."/>
            <person name="Bowen B.P."/>
            <person name="Louie K."/>
            <person name="Briegel A."/>
            <person name="Pett-Ridge J."/>
            <person name="Weber P.K."/>
            <person name="Tocheva E.I."/>
            <person name="Woyke T."/>
            <person name="Northen T.R."/>
            <person name="Mayali X."/>
            <person name="Li W.J."/>
            <person name="Hedlund B.P."/>
        </authorList>
    </citation>
    <scope>NUCLEOTIDE SEQUENCE [LARGE SCALE GENOMIC DNA]</scope>
    <source>
        <strain evidence="9 10">YIM 72310</strain>
    </source>
</reference>
<comment type="similarity">
    <text evidence="2">Belongs to the binding-protein-dependent transport system permease family. FecCD subfamily.</text>
</comment>
<evidence type="ECO:0000256" key="8">
    <source>
        <dbReference type="SAM" id="Phobius"/>
    </source>
</evidence>
<evidence type="ECO:0000256" key="6">
    <source>
        <dbReference type="ARBA" id="ARBA00022989"/>
    </source>
</evidence>
<feature type="transmembrane region" description="Helical" evidence="8">
    <location>
        <begin position="91"/>
        <end position="112"/>
    </location>
</feature>
<feature type="transmembrane region" description="Helical" evidence="8">
    <location>
        <begin position="146"/>
        <end position="166"/>
    </location>
</feature>
<evidence type="ECO:0000256" key="4">
    <source>
        <dbReference type="ARBA" id="ARBA00022475"/>
    </source>
</evidence>
<dbReference type="PANTHER" id="PTHR30472">
    <property type="entry name" value="FERRIC ENTEROBACTIN TRANSPORT SYSTEM PERMEASE PROTEIN"/>
    <property type="match status" value="1"/>
</dbReference>
<dbReference type="Gene3D" id="1.10.3470.10">
    <property type="entry name" value="ABC transporter involved in vitamin B12 uptake, BtuC"/>
    <property type="match status" value="1"/>
</dbReference>
<dbReference type="RefSeq" id="WP_270056822.1">
    <property type="nucleotide sequence ID" value="NZ_CP115149.1"/>
</dbReference>
<evidence type="ECO:0000256" key="3">
    <source>
        <dbReference type="ARBA" id="ARBA00022448"/>
    </source>
</evidence>
<dbReference type="EMBL" id="CP115149">
    <property type="protein sequence ID" value="WBL36298.1"/>
    <property type="molecule type" value="Genomic_DNA"/>
</dbReference>
<accession>A0ABY7M8G2</accession>
<keyword evidence="5 8" id="KW-0812">Transmembrane</keyword>
<feature type="transmembrane region" description="Helical" evidence="8">
    <location>
        <begin position="119"/>
        <end position="140"/>
    </location>
</feature>
<evidence type="ECO:0000256" key="1">
    <source>
        <dbReference type="ARBA" id="ARBA00004651"/>
    </source>
</evidence>
<evidence type="ECO:0000256" key="2">
    <source>
        <dbReference type="ARBA" id="ARBA00007935"/>
    </source>
</evidence>
<keyword evidence="6 8" id="KW-1133">Transmembrane helix</keyword>
<feature type="transmembrane region" description="Helical" evidence="8">
    <location>
        <begin position="29"/>
        <end position="49"/>
    </location>
</feature>
<feature type="transmembrane region" description="Helical" evidence="8">
    <location>
        <begin position="229"/>
        <end position="250"/>
    </location>
</feature>
<feature type="transmembrane region" description="Helical" evidence="8">
    <location>
        <begin position="270"/>
        <end position="295"/>
    </location>
</feature>